<dbReference type="Gene3D" id="2.10.109.10">
    <property type="entry name" value="Umud Fragment, subunit A"/>
    <property type="match status" value="1"/>
</dbReference>
<keyword evidence="4 5" id="KW-0472">Membrane</keyword>
<comment type="subcellular location">
    <subcellularLocation>
        <location evidence="1">Membrane</location>
    </subcellularLocation>
</comment>
<evidence type="ECO:0000256" key="1">
    <source>
        <dbReference type="ARBA" id="ARBA00004370"/>
    </source>
</evidence>
<evidence type="ECO:0000313" key="7">
    <source>
        <dbReference type="Proteomes" id="UP001246244"/>
    </source>
</evidence>
<gene>
    <name evidence="6" type="ORF">RG963_13905</name>
</gene>
<dbReference type="GO" id="GO:0009003">
    <property type="term" value="F:signal peptidase activity"/>
    <property type="evidence" value="ECO:0007669"/>
    <property type="project" value="UniProtKB-EC"/>
</dbReference>
<protein>
    <submittedName>
        <fullName evidence="6">Signal peptidase I</fullName>
        <ecNumber evidence="6">3.4.21.89</ecNumber>
    </submittedName>
</protein>
<dbReference type="EC" id="3.4.21.89" evidence="6"/>
<reference evidence="7" key="1">
    <citation type="submission" date="2023-07" db="EMBL/GenBank/DDBJ databases">
        <title>Whole-genome sequencing of a new Methanosarcina sp. Z-7115.</title>
        <authorList>
            <person name="Zhilina T.N."/>
            <person name="Merkel A.Y."/>
        </authorList>
    </citation>
    <scope>NUCLEOTIDE SEQUENCE [LARGE SCALE GENOMIC DNA]</scope>
    <source>
        <strain evidence="7">Z-7115</strain>
    </source>
</reference>
<dbReference type="InterPro" id="IPR001733">
    <property type="entry name" value="Peptidase_S26B"/>
</dbReference>
<dbReference type="RefSeq" id="WP_310576880.1">
    <property type="nucleotide sequence ID" value="NZ_JAVKPK010000072.1"/>
</dbReference>
<keyword evidence="7" id="KW-1185">Reference proteome</keyword>
<proteinExistence type="predicted"/>
<dbReference type="EMBL" id="JAVKPK010000072">
    <property type="protein sequence ID" value="MDR7666851.1"/>
    <property type="molecule type" value="Genomic_DNA"/>
</dbReference>
<sequence>MENLDIIDFYKEILNTGTFLRIPTKGHSMKPLIKNGSNIIIKKANLTKITKGDIILFFDGQRLIAHRVIRKSKHDGNTKFIVKGDSTLHFDKPVYSKDILGKVVKIENGSKIINLDNTSGKTINIIFTNISLVITIIYFVIKFLKQKAYKIFRHC</sequence>
<dbReference type="Proteomes" id="UP001246244">
    <property type="component" value="Unassembled WGS sequence"/>
</dbReference>
<keyword evidence="3 5" id="KW-1133">Transmembrane helix</keyword>
<comment type="caution">
    <text evidence="6">The sequence shown here is derived from an EMBL/GenBank/DDBJ whole genome shotgun (WGS) entry which is preliminary data.</text>
</comment>
<evidence type="ECO:0000256" key="2">
    <source>
        <dbReference type="ARBA" id="ARBA00022692"/>
    </source>
</evidence>
<dbReference type="CDD" id="cd06462">
    <property type="entry name" value="Peptidase_S24_S26"/>
    <property type="match status" value="1"/>
</dbReference>
<organism evidence="6 7">
    <name type="scientific">Methanosarcina baikalica</name>
    <dbReference type="NCBI Taxonomy" id="3073890"/>
    <lineage>
        <taxon>Archaea</taxon>
        <taxon>Methanobacteriati</taxon>
        <taxon>Methanobacteriota</taxon>
        <taxon>Stenosarchaea group</taxon>
        <taxon>Methanomicrobia</taxon>
        <taxon>Methanosarcinales</taxon>
        <taxon>Methanosarcinaceae</taxon>
        <taxon>Methanosarcina</taxon>
    </lineage>
</organism>
<name>A0ABU2D4G9_9EURY</name>
<dbReference type="InterPro" id="IPR036286">
    <property type="entry name" value="LexA/Signal_pep-like_sf"/>
</dbReference>
<evidence type="ECO:0000313" key="6">
    <source>
        <dbReference type="EMBL" id="MDR7666851.1"/>
    </source>
</evidence>
<evidence type="ECO:0000256" key="5">
    <source>
        <dbReference type="SAM" id="Phobius"/>
    </source>
</evidence>
<keyword evidence="6" id="KW-0378">Hydrolase</keyword>
<accession>A0ABU2D4G9</accession>
<dbReference type="NCBIfam" id="TIGR02228">
    <property type="entry name" value="sigpep_I_arch"/>
    <property type="match status" value="1"/>
</dbReference>
<keyword evidence="2 5" id="KW-0812">Transmembrane</keyword>
<dbReference type="SUPFAM" id="SSF51306">
    <property type="entry name" value="LexA/Signal peptidase"/>
    <property type="match status" value="1"/>
</dbReference>
<evidence type="ECO:0000256" key="3">
    <source>
        <dbReference type="ARBA" id="ARBA00022989"/>
    </source>
</evidence>
<feature type="transmembrane region" description="Helical" evidence="5">
    <location>
        <begin position="125"/>
        <end position="144"/>
    </location>
</feature>
<evidence type="ECO:0000256" key="4">
    <source>
        <dbReference type="ARBA" id="ARBA00023136"/>
    </source>
</evidence>